<keyword evidence="1" id="KW-0812">Transmembrane</keyword>
<reference evidence="2" key="2">
    <citation type="submission" date="2020-09" db="EMBL/GenBank/DDBJ databases">
        <authorList>
            <person name="Sun Q."/>
            <person name="Ohkuma M."/>
        </authorList>
    </citation>
    <scope>NUCLEOTIDE SEQUENCE</scope>
    <source>
        <strain evidence="2">JCM 30078</strain>
    </source>
</reference>
<feature type="transmembrane region" description="Helical" evidence="1">
    <location>
        <begin position="91"/>
        <end position="110"/>
    </location>
</feature>
<evidence type="ECO:0000313" key="2">
    <source>
        <dbReference type="EMBL" id="GGJ99978.1"/>
    </source>
</evidence>
<feature type="transmembrane region" description="Helical" evidence="1">
    <location>
        <begin position="56"/>
        <end position="79"/>
    </location>
</feature>
<dbReference type="RefSeq" id="WP_188983796.1">
    <property type="nucleotide sequence ID" value="NZ_BMPO01000006.1"/>
</dbReference>
<protein>
    <recommendedName>
        <fullName evidence="4">DUF4149 domain-containing protein</fullName>
    </recommendedName>
</protein>
<accession>A0A917PZ76</accession>
<keyword evidence="1" id="KW-1133">Transmembrane helix</keyword>
<evidence type="ECO:0000256" key="1">
    <source>
        <dbReference type="SAM" id="Phobius"/>
    </source>
</evidence>
<feature type="transmembrane region" description="Helical" evidence="1">
    <location>
        <begin position="12"/>
        <end position="36"/>
    </location>
</feature>
<dbReference type="AlphaFoldDB" id="A0A917PZ76"/>
<sequence>MSKSATSESRAGFVALAWHIALAFWVGGALSLQLVSLPGLQFAGLAPMLADDVRLVLTRMQIEATLWCAAFQWLLLMIASPQARRLRDARVLALALVAVVCLIDLFIQGALPMYDFRITGMLLVASGLWLLSRPAPEYRKG</sequence>
<reference evidence="2" key="1">
    <citation type="journal article" date="2014" name="Int. J. Syst. Evol. Microbiol.">
        <title>Complete genome sequence of Corynebacterium casei LMG S-19264T (=DSM 44701T), isolated from a smear-ripened cheese.</title>
        <authorList>
            <consortium name="US DOE Joint Genome Institute (JGI-PGF)"/>
            <person name="Walter F."/>
            <person name="Albersmeier A."/>
            <person name="Kalinowski J."/>
            <person name="Ruckert C."/>
        </authorList>
    </citation>
    <scope>NUCLEOTIDE SEQUENCE</scope>
    <source>
        <strain evidence="2">JCM 30078</strain>
    </source>
</reference>
<gene>
    <name evidence="2" type="ORF">GCM10009304_27240</name>
</gene>
<keyword evidence="3" id="KW-1185">Reference proteome</keyword>
<organism evidence="2 3">
    <name type="scientific">Pseudomonas matsuisoli</name>
    <dbReference type="NCBI Taxonomy" id="1515666"/>
    <lineage>
        <taxon>Bacteria</taxon>
        <taxon>Pseudomonadati</taxon>
        <taxon>Pseudomonadota</taxon>
        <taxon>Gammaproteobacteria</taxon>
        <taxon>Pseudomonadales</taxon>
        <taxon>Pseudomonadaceae</taxon>
        <taxon>Pseudomonas</taxon>
    </lineage>
</organism>
<name>A0A917PZ76_9PSED</name>
<evidence type="ECO:0008006" key="4">
    <source>
        <dbReference type="Google" id="ProtNLM"/>
    </source>
</evidence>
<proteinExistence type="predicted"/>
<evidence type="ECO:0000313" key="3">
    <source>
        <dbReference type="Proteomes" id="UP000635983"/>
    </source>
</evidence>
<dbReference type="Proteomes" id="UP000635983">
    <property type="component" value="Unassembled WGS sequence"/>
</dbReference>
<keyword evidence="1" id="KW-0472">Membrane</keyword>
<dbReference type="EMBL" id="BMPO01000006">
    <property type="protein sequence ID" value="GGJ99978.1"/>
    <property type="molecule type" value="Genomic_DNA"/>
</dbReference>
<comment type="caution">
    <text evidence="2">The sequence shown here is derived from an EMBL/GenBank/DDBJ whole genome shotgun (WGS) entry which is preliminary data.</text>
</comment>